<dbReference type="PANTHER" id="PTHR38166">
    <property type="entry name" value="C2H2-TYPE DOMAIN-CONTAINING PROTEIN-RELATED"/>
    <property type="match status" value="1"/>
</dbReference>
<gene>
    <name evidence="2" type="ORF">B0T14DRAFT_421872</name>
</gene>
<feature type="compositionally biased region" description="Low complexity" evidence="1">
    <location>
        <begin position="207"/>
        <end position="223"/>
    </location>
</feature>
<feature type="compositionally biased region" description="Basic and acidic residues" evidence="1">
    <location>
        <begin position="1"/>
        <end position="11"/>
    </location>
</feature>
<comment type="caution">
    <text evidence="2">The sequence shown here is derived from an EMBL/GenBank/DDBJ whole genome shotgun (WGS) entry which is preliminary data.</text>
</comment>
<name>A0AA40C731_9PEZI</name>
<feature type="region of interest" description="Disordered" evidence="1">
    <location>
        <begin position="207"/>
        <end position="270"/>
    </location>
</feature>
<protein>
    <recommendedName>
        <fullName evidence="4">C2H2-type domain-containing protein</fullName>
    </recommendedName>
</protein>
<feature type="region of interest" description="Disordered" evidence="1">
    <location>
        <begin position="121"/>
        <end position="141"/>
    </location>
</feature>
<reference evidence="2" key="1">
    <citation type="submission" date="2023-06" db="EMBL/GenBank/DDBJ databases">
        <title>Genome-scale phylogeny and comparative genomics of the fungal order Sordariales.</title>
        <authorList>
            <consortium name="Lawrence Berkeley National Laboratory"/>
            <person name="Hensen N."/>
            <person name="Bonometti L."/>
            <person name="Westerberg I."/>
            <person name="Brannstrom I.O."/>
            <person name="Guillou S."/>
            <person name="Cros-Aarteil S."/>
            <person name="Calhoun S."/>
            <person name="Haridas S."/>
            <person name="Kuo A."/>
            <person name="Mondo S."/>
            <person name="Pangilinan J."/>
            <person name="Riley R."/>
            <person name="Labutti K."/>
            <person name="Andreopoulos B."/>
            <person name="Lipzen A."/>
            <person name="Chen C."/>
            <person name="Yanf M."/>
            <person name="Daum C."/>
            <person name="Ng V."/>
            <person name="Clum A."/>
            <person name="Steindorff A."/>
            <person name="Ohm R."/>
            <person name="Martin F."/>
            <person name="Silar P."/>
            <person name="Natvig D."/>
            <person name="Lalanne C."/>
            <person name="Gautier V."/>
            <person name="Ament-Velasquez S.L."/>
            <person name="Kruys A."/>
            <person name="Hutchinson M.I."/>
            <person name="Powell A.J."/>
            <person name="Barry K."/>
            <person name="Miller A.N."/>
            <person name="Grigoriev I.V."/>
            <person name="Debuchy R."/>
            <person name="Gladieux P."/>
            <person name="Thoren M.H."/>
            <person name="Johannesson H."/>
        </authorList>
    </citation>
    <scope>NUCLEOTIDE SEQUENCE</scope>
    <source>
        <strain evidence="2">CBS 606.72</strain>
    </source>
</reference>
<evidence type="ECO:0008006" key="4">
    <source>
        <dbReference type="Google" id="ProtNLM"/>
    </source>
</evidence>
<organism evidence="2 3">
    <name type="scientific">Immersiella caudata</name>
    <dbReference type="NCBI Taxonomy" id="314043"/>
    <lineage>
        <taxon>Eukaryota</taxon>
        <taxon>Fungi</taxon>
        <taxon>Dikarya</taxon>
        <taxon>Ascomycota</taxon>
        <taxon>Pezizomycotina</taxon>
        <taxon>Sordariomycetes</taxon>
        <taxon>Sordariomycetidae</taxon>
        <taxon>Sordariales</taxon>
        <taxon>Lasiosphaeriaceae</taxon>
        <taxon>Immersiella</taxon>
    </lineage>
</organism>
<feature type="region of interest" description="Disordered" evidence="1">
    <location>
        <begin position="1"/>
        <end position="84"/>
    </location>
</feature>
<dbReference type="EMBL" id="JAULSU010000002">
    <property type="protein sequence ID" value="KAK0627607.1"/>
    <property type="molecule type" value="Genomic_DNA"/>
</dbReference>
<evidence type="ECO:0000256" key="1">
    <source>
        <dbReference type="SAM" id="MobiDB-lite"/>
    </source>
</evidence>
<accession>A0AA40C731</accession>
<dbReference type="Proteomes" id="UP001175000">
    <property type="component" value="Unassembled WGS sequence"/>
</dbReference>
<keyword evidence="3" id="KW-1185">Reference proteome</keyword>
<feature type="compositionally biased region" description="Low complexity" evidence="1">
    <location>
        <begin position="125"/>
        <end position="141"/>
    </location>
</feature>
<sequence>MVLRGAGEEGPRTAPTNVLPWLDALEEPSRRPTSRQNFKPSQGSGSGKGSSAPPFALHSDEFISTPKQGEGEPAKTFSSPSLGNAELPAAETLRKIIGPRRAELLVCFGRTHTLPDDAVRDHPPSGCSAQQSGVQSSGASSTCTSSYYSDKNVVNIGNYAAEELFGPGSEGFLPLSRLKEAAQNFVNELITLKRDAEALPVTCLAEGHSQSGGQNFGSSSGGFSRKRKADGGEGPGPNRRGGGDDNDQGDKWSGRRGKGRGGADGECDTTANVHEKNERLEFMCPFRLKNPMRFNVRDWYDCAAKSYICDGPASKRNELNELRRHIKQKHSGPGILTQPYCSICKEEFLNATVLDEHARMRNCLYRELPSSHDPLDGLSPEAERALTRKQGRQGDTALNQYRQICQIVLGENTEIPSPGEPPLSTVAEHFAHLRYLYLKKPMYLT</sequence>
<evidence type="ECO:0000313" key="3">
    <source>
        <dbReference type="Proteomes" id="UP001175000"/>
    </source>
</evidence>
<proteinExistence type="predicted"/>
<evidence type="ECO:0000313" key="2">
    <source>
        <dbReference type="EMBL" id="KAK0627607.1"/>
    </source>
</evidence>
<dbReference type="AlphaFoldDB" id="A0AA40C731"/>
<dbReference type="PANTHER" id="PTHR38166:SF1">
    <property type="entry name" value="C2H2-TYPE DOMAIN-CONTAINING PROTEIN"/>
    <property type="match status" value="1"/>
</dbReference>